<dbReference type="OrthoDB" id="9797826at2"/>
<dbReference type="Proteomes" id="UP001057381">
    <property type="component" value="Chromosome"/>
</dbReference>
<evidence type="ECO:0000313" key="4">
    <source>
        <dbReference type="Proteomes" id="UP000295735"/>
    </source>
</evidence>
<dbReference type="InterPro" id="IPR000182">
    <property type="entry name" value="GNAT_dom"/>
</dbReference>
<dbReference type="EMBL" id="CP073809">
    <property type="protein sequence ID" value="UTH14097.1"/>
    <property type="molecule type" value="Genomic_DNA"/>
</dbReference>
<feature type="domain" description="N-acetyltransferase" evidence="1">
    <location>
        <begin position="3"/>
        <end position="144"/>
    </location>
</feature>
<reference evidence="2 4" key="1">
    <citation type="submission" date="2019-09" db="EMBL/GenBank/DDBJ databases">
        <authorList>
            <person name="Mazhar S."/>
            <person name="Altermann E."/>
            <person name="Hill C."/>
            <person name="Mcauliffe O."/>
        </authorList>
    </citation>
    <scope>NUCLEOTIDE SEQUENCE [LARGE SCALE GENOMIC DNA]</scope>
    <source>
        <strain evidence="2 4">ATCC 51831</strain>
    </source>
</reference>
<reference evidence="3" key="2">
    <citation type="submission" date="2021-04" db="EMBL/GenBank/DDBJ databases">
        <title>Complete Genome Sequences of Macrococcus spp. from dog and cattle.</title>
        <authorList>
            <person name="Schwendener S."/>
            <person name="Perreten V."/>
        </authorList>
    </citation>
    <scope>NUCLEOTIDE SEQUENCE</scope>
    <source>
        <strain evidence="3">Epi0143-OL</strain>
    </source>
</reference>
<evidence type="ECO:0000313" key="3">
    <source>
        <dbReference type="EMBL" id="UTH14097.1"/>
    </source>
</evidence>
<gene>
    <name evidence="2" type="ORF">ERX35_009410</name>
    <name evidence="3" type="ORF">KFV11_01615</name>
</gene>
<dbReference type="Proteomes" id="UP000295735">
    <property type="component" value="Unassembled WGS sequence"/>
</dbReference>
<dbReference type="InterPro" id="IPR016181">
    <property type="entry name" value="Acyl_CoA_acyltransferase"/>
</dbReference>
<proteinExistence type="predicted"/>
<protein>
    <submittedName>
        <fullName evidence="3">GNAT family N-acetyltransferase</fullName>
    </submittedName>
</protein>
<dbReference type="Gene3D" id="3.40.630.30">
    <property type="match status" value="1"/>
</dbReference>
<dbReference type="GO" id="GO:0016747">
    <property type="term" value="F:acyltransferase activity, transferring groups other than amino-acyl groups"/>
    <property type="evidence" value="ECO:0007669"/>
    <property type="project" value="InterPro"/>
</dbReference>
<name>A0A9Q9F1M4_9STAP</name>
<evidence type="ECO:0000313" key="2">
    <source>
        <dbReference type="EMBL" id="KAA1037588.1"/>
    </source>
</evidence>
<dbReference type="CDD" id="cd04301">
    <property type="entry name" value="NAT_SF"/>
    <property type="match status" value="1"/>
</dbReference>
<dbReference type="Pfam" id="PF00583">
    <property type="entry name" value="Acetyltransf_1"/>
    <property type="match status" value="1"/>
</dbReference>
<keyword evidence="4" id="KW-1185">Reference proteome</keyword>
<dbReference type="RefSeq" id="WP_149459648.1">
    <property type="nucleotide sequence ID" value="NZ_CP073809.1"/>
</dbReference>
<sequence>MEITIREFNTTDSRKLDRLFTELGYPTTNKELSVRLDKLMNHKDYFALVVEHNQRIIGFCGMCRMMFFERDGNYMRILAFIIDSEYRNKGIGSRLLIEAEKFSQTKHCTVITLNSGNREERNIAHQFYISNDYILKSSGFVKIL</sequence>
<dbReference type="KEGG" id="mequ:KFV11_01615"/>
<accession>A0A9Q9F1M4</accession>
<organism evidence="3 5">
    <name type="scientific">Macrococcus equipercicus</name>
    <dbReference type="NCBI Taxonomy" id="69967"/>
    <lineage>
        <taxon>Bacteria</taxon>
        <taxon>Bacillati</taxon>
        <taxon>Bacillota</taxon>
        <taxon>Bacilli</taxon>
        <taxon>Bacillales</taxon>
        <taxon>Staphylococcaceae</taxon>
        <taxon>Macrococcus</taxon>
    </lineage>
</organism>
<evidence type="ECO:0000259" key="1">
    <source>
        <dbReference type="PROSITE" id="PS51186"/>
    </source>
</evidence>
<dbReference type="EMBL" id="SCWC02000008">
    <property type="protein sequence ID" value="KAA1037588.1"/>
    <property type="molecule type" value="Genomic_DNA"/>
</dbReference>
<dbReference type="SUPFAM" id="SSF55729">
    <property type="entry name" value="Acyl-CoA N-acyltransferases (Nat)"/>
    <property type="match status" value="1"/>
</dbReference>
<dbReference type="AlphaFoldDB" id="A0A9Q9F1M4"/>
<dbReference type="PROSITE" id="PS51186">
    <property type="entry name" value="GNAT"/>
    <property type="match status" value="1"/>
</dbReference>
<evidence type="ECO:0000313" key="5">
    <source>
        <dbReference type="Proteomes" id="UP001057381"/>
    </source>
</evidence>